<feature type="region of interest" description="Disordered" evidence="1">
    <location>
        <begin position="488"/>
        <end position="519"/>
    </location>
</feature>
<sequence>AGSFPAYPTVSEGVDAKSELDKMMEEFVTAGHGSYVPGLPPSSESTTDSKDLSPLKDSLDKFVPPEAPVTDTGGIDIGQPYTSSWRARLVKNGKRNNRRRKEGLPPVFDDDDGSFSEHSSDSDSGEDRVKTTHPGFYDTYPRKFEDAADPGWYMRYGSAGAVLSTVGTTVSAVDGDGRILGDILDQLRTEDGREKNTAQEIIEAMKDGMKLALKDPSATDMEAARVPPPGKTVGLGGSYEPGTESGWSSVAVYGLRALANVTRRDAAQAEASFANSGHVLAVAAMKDHPLDPRIGRWGSVCLANVCTLATQQALCKVGAVEALCRRLNVNADDKDVCGAAIMGLFKICQGGSYFACEKVKAAKGVEGAVRAVKRFTDTWEISTYTVWLMREMVLGKMATEVREAGGVFAAALVRCRAYDNETLKEDALAVEEMLLDDLDPNSAEGVHYRRERSMGMGVGGGSMDDGKVIDILDGNPFEMGDGVIYKKEAPVRKKAGGRRGHSKQRKKRPPTGQQQEGVT</sequence>
<dbReference type="InterPro" id="IPR011989">
    <property type="entry name" value="ARM-like"/>
</dbReference>
<reference evidence="2 3" key="1">
    <citation type="journal article" date="2023" name="Commun. Biol.">
        <title>Genome analysis of Parmales, the sister group of diatoms, reveals the evolutionary specialization of diatoms from phago-mixotrophs to photoautotrophs.</title>
        <authorList>
            <person name="Ban H."/>
            <person name="Sato S."/>
            <person name="Yoshikawa S."/>
            <person name="Yamada K."/>
            <person name="Nakamura Y."/>
            <person name="Ichinomiya M."/>
            <person name="Sato N."/>
            <person name="Blanc-Mathieu R."/>
            <person name="Endo H."/>
            <person name="Kuwata A."/>
            <person name="Ogata H."/>
        </authorList>
    </citation>
    <scope>NUCLEOTIDE SEQUENCE [LARGE SCALE GENOMIC DNA]</scope>
</reference>
<feature type="compositionally biased region" description="Basic residues" evidence="1">
    <location>
        <begin position="88"/>
        <end position="101"/>
    </location>
</feature>
<gene>
    <name evidence="2" type="ORF">TeGR_g9190</name>
</gene>
<evidence type="ECO:0000256" key="1">
    <source>
        <dbReference type="SAM" id="MobiDB-lite"/>
    </source>
</evidence>
<accession>A0ABQ6MDN1</accession>
<protein>
    <submittedName>
        <fullName evidence="2">Uncharacterized protein</fullName>
    </submittedName>
</protein>
<keyword evidence="3" id="KW-1185">Reference proteome</keyword>
<feature type="non-terminal residue" evidence="2">
    <location>
        <position position="1"/>
    </location>
</feature>
<dbReference type="EMBL" id="BRYB01001357">
    <property type="protein sequence ID" value="GMI23881.1"/>
    <property type="molecule type" value="Genomic_DNA"/>
</dbReference>
<name>A0ABQ6MDN1_9STRA</name>
<feature type="compositionally biased region" description="Basic and acidic residues" evidence="1">
    <location>
        <begin position="47"/>
        <end position="60"/>
    </location>
</feature>
<dbReference type="Gene3D" id="1.25.10.10">
    <property type="entry name" value="Leucine-rich Repeat Variant"/>
    <property type="match status" value="1"/>
</dbReference>
<dbReference type="Proteomes" id="UP001165060">
    <property type="component" value="Unassembled WGS sequence"/>
</dbReference>
<evidence type="ECO:0000313" key="3">
    <source>
        <dbReference type="Proteomes" id="UP001165060"/>
    </source>
</evidence>
<evidence type="ECO:0000313" key="2">
    <source>
        <dbReference type="EMBL" id="GMI23881.1"/>
    </source>
</evidence>
<feature type="region of interest" description="Disordered" evidence="1">
    <location>
        <begin position="31"/>
        <end position="134"/>
    </location>
</feature>
<feature type="compositionally biased region" description="Basic and acidic residues" evidence="1">
    <location>
        <begin position="118"/>
        <end position="130"/>
    </location>
</feature>
<proteinExistence type="predicted"/>
<dbReference type="InterPro" id="IPR016024">
    <property type="entry name" value="ARM-type_fold"/>
</dbReference>
<feature type="compositionally biased region" description="Basic residues" evidence="1">
    <location>
        <begin position="492"/>
        <end position="509"/>
    </location>
</feature>
<organism evidence="2 3">
    <name type="scientific">Tetraparma gracilis</name>
    <dbReference type="NCBI Taxonomy" id="2962635"/>
    <lineage>
        <taxon>Eukaryota</taxon>
        <taxon>Sar</taxon>
        <taxon>Stramenopiles</taxon>
        <taxon>Ochrophyta</taxon>
        <taxon>Bolidophyceae</taxon>
        <taxon>Parmales</taxon>
        <taxon>Triparmaceae</taxon>
        <taxon>Tetraparma</taxon>
    </lineage>
</organism>
<comment type="caution">
    <text evidence="2">The sequence shown here is derived from an EMBL/GenBank/DDBJ whole genome shotgun (WGS) entry which is preliminary data.</text>
</comment>
<dbReference type="SUPFAM" id="SSF48371">
    <property type="entry name" value="ARM repeat"/>
    <property type="match status" value="1"/>
</dbReference>